<protein>
    <recommendedName>
        <fullName evidence="8">Rod shape-determining protein MreD</fullName>
    </recommendedName>
</protein>
<gene>
    <name evidence="10" type="primary">mreD</name>
    <name evidence="10" type="ORF">DPV83_08150</name>
</gene>
<feature type="transmembrane region" description="Helical" evidence="9">
    <location>
        <begin position="100"/>
        <end position="121"/>
    </location>
</feature>
<dbReference type="Proteomes" id="UP000253998">
    <property type="component" value="Unassembled WGS sequence"/>
</dbReference>
<dbReference type="GO" id="GO:0005886">
    <property type="term" value="C:plasma membrane"/>
    <property type="evidence" value="ECO:0007669"/>
    <property type="project" value="UniProtKB-SubCell"/>
</dbReference>
<comment type="subcellular location">
    <subcellularLocation>
        <location evidence="8">Cell inner membrane</location>
    </subcellularLocation>
    <subcellularLocation>
        <location evidence="1">Cell membrane</location>
        <topology evidence="1">Multi-pass membrane protein</topology>
    </subcellularLocation>
</comment>
<dbReference type="NCBIfam" id="TIGR03426">
    <property type="entry name" value="shape_MreD"/>
    <property type="match status" value="1"/>
</dbReference>
<dbReference type="InterPro" id="IPR026034">
    <property type="entry name" value="MreD_proteobac"/>
</dbReference>
<evidence type="ECO:0000256" key="1">
    <source>
        <dbReference type="ARBA" id="ARBA00004651"/>
    </source>
</evidence>
<dbReference type="PIRSF" id="PIRSF018472">
    <property type="entry name" value="MreD_proteobac"/>
    <property type="match status" value="1"/>
</dbReference>
<organism evidence="10 11">
    <name type="scientific">Aggregatibacter segnis</name>
    <dbReference type="NCBI Taxonomy" id="739"/>
    <lineage>
        <taxon>Bacteria</taxon>
        <taxon>Pseudomonadati</taxon>
        <taxon>Pseudomonadota</taxon>
        <taxon>Gammaproteobacteria</taxon>
        <taxon>Pasteurellales</taxon>
        <taxon>Pasteurellaceae</taxon>
        <taxon>Aggregatibacter</taxon>
    </lineage>
</organism>
<keyword evidence="6 9" id="KW-1133">Transmembrane helix</keyword>
<feature type="transmembrane region" description="Helical" evidence="9">
    <location>
        <begin position="6"/>
        <end position="25"/>
    </location>
</feature>
<keyword evidence="4 9" id="KW-0812">Transmembrane</keyword>
<keyword evidence="5 8" id="KW-0133">Cell shape</keyword>
<dbReference type="PANTHER" id="PTHR37484">
    <property type="entry name" value="ROD SHAPE-DETERMINING PROTEIN MRED"/>
    <property type="match status" value="1"/>
</dbReference>
<feature type="transmembrane region" description="Helical" evidence="9">
    <location>
        <begin position="133"/>
        <end position="152"/>
    </location>
</feature>
<evidence type="ECO:0000256" key="9">
    <source>
        <dbReference type="SAM" id="Phobius"/>
    </source>
</evidence>
<keyword evidence="7 8" id="KW-0472">Membrane</keyword>
<comment type="caution">
    <text evidence="10">The sequence shown here is derived from an EMBL/GenBank/DDBJ whole genome shotgun (WGS) entry which is preliminary data.</text>
</comment>
<comment type="similarity">
    <text evidence="2 8">Belongs to the MreD family.</text>
</comment>
<evidence type="ECO:0000256" key="5">
    <source>
        <dbReference type="ARBA" id="ARBA00022960"/>
    </source>
</evidence>
<dbReference type="GO" id="GO:0008360">
    <property type="term" value="P:regulation of cell shape"/>
    <property type="evidence" value="ECO:0007669"/>
    <property type="project" value="UniProtKB-UniRule"/>
</dbReference>
<evidence type="ECO:0000256" key="8">
    <source>
        <dbReference type="PIRNR" id="PIRNR018472"/>
    </source>
</evidence>
<proteinExistence type="inferred from homology"/>
<comment type="function">
    <text evidence="8">Involved in formation of the rod shape of the cell. May also contribute to regulation of formation of penicillin-binding proteins.</text>
</comment>
<accession>A0A8B2U4P1</accession>
<dbReference type="InterPro" id="IPR007227">
    <property type="entry name" value="Cell_shape_determining_MreD"/>
</dbReference>
<dbReference type="PANTHER" id="PTHR37484:SF1">
    <property type="entry name" value="ROD SHAPE-DETERMINING PROTEIN MRED"/>
    <property type="match status" value="1"/>
</dbReference>
<evidence type="ECO:0000256" key="4">
    <source>
        <dbReference type="ARBA" id="ARBA00022692"/>
    </source>
</evidence>
<evidence type="ECO:0000313" key="11">
    <source>
        <dbReference type="Proteomes" id="UP000253998"/>
    </source>
</evidence>
<dbReference type="EMBL" id="QEPM01000006">
    <property type="protein sequence ID" value="RDE70157.1"/>
    <property type="molecule type" value="Genomic_DNA"/>
</dbReference>
<sequence length="162" mass="18655">MQGRFFFQCLVLTAIFAIALVMELAPWPSGFQSFKPAWIVLVFAYWALSIPHKVSIGWAFIIGIIWDMVLGSTLGVHALVMSLFAYLITRHHLRLRNLSLWMQSLLLVGFVFAIRVSIFLIESVLHSANFNWQEIFGVLASGVLWPWIFLLLRKIRRYLSLS</sequence>
<evidence type="ECO:0000313" key="10">
    <source>
        <dbReference type="EMBL" id="RDE70157.1"/>
    </source>
</evidence>
<evidence type="ECO:0000256" key="3">
    <source>
        <dbReference type="ARBA" id="ARBA00022475"/>
    </source>
</evidence>
<keyword evidence="8" id="KW-0997">Cell inner membrane</keyword>
<dbReference type="Pfam" id="PF04093">
    <property type="entry name" value="MreD"/>
    <property type="match status" value="1"/>
</dbReference>
<name>A0A8B2U4P1_9PAST</name>
<dbReference type="RefSeq" id="WP_111296688.1">
    <property type="nucleotide sequence ID" value="NZ_CAUTCU010000032.1"/>
</dbReference>
<evidence type="ECO:0000256" key="6">
    <source>
        <dbReference type="ARBA" id="ARBA00022989"/>
    </source>
</evidence>
<reference evidence="10 11" key="1">
    <citation type="submission" date="2018-05" db="EMBL/GenBank/DDBJ databases">
        <title>Draft Genome Sequences for a Diverse set of 7 Haemophilus Species.</title>
        <authorList>
            <person name="Nichols M."/>
            <person name="Topaz N."/>
            <person name="Wang X."/>
            <person name="Wang X."/>
            <person name="Boxrud D."/>
        </authorList>
    </citation>
    <scope>NUCLEOTIDE SEQUENCE [LARGE SCALE GENOMIC DNA]</scope>
    <source>
        <strain evidence="10 11">C2001002503</strain>
    </source>
</reference>
<dbReference type="AlphaFoldDB" id="A0A8B2U4P1"/>
<evidence type="ECO:0000256" key="2">
    <source>
        <dbReference type="ARBA" id="ARBA00007776"/>
    </source>
</evidence>
<keyword evidence="3 8" id="KW-1003">Cell membrane</keyword>
<evidence type="ECO:0000256" key="7">
    <source>
        <dbReference type="ARBA" id="ARBA00023136"/>
    </source>
</evidence>